<gene>
    <name evidence="3" type="ORF">SmJEL517_g04047</name>
</gene>
<feature type="domain" description="Costars" evidence="2">
    <location>
        <begin position="2"/>
        <end position="82"/>
    </location>
</feature>
<evidence type="ECO:0000313" key="4">
    <source>
        <dbReference type="Proteomes" id="UP000319731"/>
    </source>
</evidence>
<dbReference type="AlphaFoldDB" id="A0A507C5Z3"/>
<accession>A0A507C5Z3</accession>
<dbReference type="Proteomes" id="UP000319731">
    <property type="component" value="Unassembled WGS sequence"/>
</dbReference>
<dbReference type="GeneID" id="42005272"/>
<dbReference type="InterPro" id="IPR027817">
    <property type="entry name" value="Costars_dom"/>
</dbReference>
<name>A0A507C5Z3_9FUNG</name>
<organism evidence="3 4">
    <name type="scientific">Synchytrium microbalum</name>
    <dbReference type="NCBI Taxonomy" id="1806994"/>
    <lineage>
        <taxon>Eukaryota</taxon>
        <taxon>Fungi</taxon>
        <taxon>Fungi incertae sedis</taxon>
        <taxon>Chytridiomycota</taxon>
        <taxon>Chytridiomycota incertae sedis</taxon>
        <taxon>Chytridiomycetes</taxon>
        <taxon>Synchytriales</taxon>
        <taxon>Synchytriaceae</taxon>
        <taxon>Synchytrium</taxon>
    </lineage>
</organism>
<dbReference type="Gene3D" id="1.10.10.1540">
    <property type="entry name" value="Costar domain"/>
    <property type="match status" value="1"/>
</dbReference>
<sequence length="84" mass="9452">MASVDEEISKLVEEIKRLGKPDPKYDNKISVKFGIIVLDERASNIFEALNGTLRAAKKRKVVDFKGEMLLQGAHNDVDIILLQQ</sequence>
<dbReference type="EMBL" id="QEAO01000025">
    <property type="protein sequence ID" value="TPX32895.1"/>
    <property type="molecule type" value="Genomic_DNA"/>
</dbReference>
<dbReference type="InterPro" id="IPR038095">
    <property type="entry name" value="Costars_sf"/>
</dbReference>
<proteinExistence type="inferred from homology"/>
<dbReference type="OrthoDB" id="9871914at2759"/>
<dbReference type="PANTHER" id="PTHR46334:SF1">
    <property type="entry name" value="COSTARS FAMILY PROTEIN ABRACL"/>
    <property type="match status" value="1"/>
</dbReference>
<keyword evidence="4" id="KW-1185">Reference proteome</keyword>
<dbReference type="SMART" id="SM01283">
    <property type="entry name" value="Costars"/>
    <property type="match status" value="1"/>
</dbReference>
<dbReference type="RefSeq" id="XP_031024024.1">
    <property type="nucleotide sequence ID" value="XM_031169975.1"/>
</dbReference>
<evidence type="ECO:0000256" key="1">
    <source>
        <dbReference type="ARBA" id="ARBA00006126"/>
    </source>
</evidence>
<evidence type="ECO:0000259" key="2">
    <source>
        <dbReference type="SMART" id="SM01283"/>
    </source>
</evidence>
<protein>
    <recommendedName>
        <fullName evidence="2">Costars domain-containing protein</fullName>
    </recommendedName>
</protein>
<comment type="caution">
    <text evidence="3">The sequence shown here is derived from an EMBL/GenBank/DDBJ whole genome shotgun (WGS) entry which is preliminary data.</text>
</comment>
<comment type="similarity">
    <text evidence="1">Belongs to the costars family.</text>
</comment>
<dbReference type="Pfam" id="PF14705">
    <property type="entry name" value="Costars"/>
    <property type="match status" value="1"/>
</dbReference>
<reference evidence="3 4" key="1">
    <citation type="journal article" date="2019" name="Sci. Rep.">
        <title>Comparative genomics of chytrid fungi reveal insights into the obligate biotrophic and pathogenic lifestyle of Synchytrium endobioticum.</title>
        <authorList>
            <person name="van de Vossenberg B.T.L.H."/>
            <person name="Warris S."/>
            <person name="Nguyen H.D.T."/>
            <person name="van Gent-Pelzer M.P.E."/>
            <person name="Joly D.L."/>
            <person name="van de Geest H.C."/>
            <person name="Bonants P.J.M."/>
            <person name="Smith D.S."/>
            <person name="Levesque C.A."/>
            <person name="van der Lee T.A.J."/>
        </authorList>
    </citation>
    <scope>NUCLEOTIDE SEQUENCE [LARGE SCALE GENOMIC DNA]</scope>
    <source>
        <strain evidence="3 4">JEL517</strain>
    </source>
</reference>
<dbReference type="FunFam" id="1.10.10.1540:FF:000002">
    <property type="entry name" value="costars family protein ABRACL"/>
    <property type="match status" value="1"/>
</dbReference>
<dbReference type="InterPro" id="IPR044302">
    <property type="entry name" value="Costars"/>
</dbReference>
<dbReference type="PANTHER" id="PTHR46334">
    <property type="entry name" value="COSTARS FAMILY PROTEIN ABRACL"/>
    <property type="match status" value="1"/>
</dbReference>
<dbReference type="GO" id="GO:0032970">
    <property type="term" value="P:regulation of actin filament-based process"/>
    <property type="evidence" value="ECO:0007669"/>
    <property type="project" value="TreeGrafter"/>
</dbReference>
<evidence type="ECO:0000313" key="3">
    <source>
        <dbReference type="EMBL" id="TPX32895.1"/>
    </source>
</evidence>